<keyword evidence="8" id="KW-0226">DNA condensation</keyword>
<feature type="domain" description="SMC hinge" evidence="15">
    <location>
        <begin position="520"/>
        <end position="640"/>
    </location>
</feature>
<dbReference type="Pfam" id="PF06470">
    <property type="entry name" value="SMC_hinge"/>
    <property type="match status" value="1"/>
</dbReference>
<evidence type="ECO:0000256" key="8">
    <source>
        <dbReference type="ARBA" id="ARBA00023067"/>
    </source>
</evidence>
<dbReference type="SUPFAM" id="SSF75553">
    <property type="entry name" value="Smc hinge domain"/>
    <property type="match status" value="1"/>
</dbReference>
<evidence type="ECO:0000256" key="14">
    <source>
        <dbReference type="SAM" id="MobiDB-lite"/>
    </source>
</evidence>
<keyword evidence="3" id="KW-0132">Cell division</keyword>
<dbReference type="GO" id="GO:0016887">
    <property type="term" value="F:ATP hydrolysis activity"/>
    <property type="evidence" value="ECO:0007669"/>
    <property type="project" value="InterPro"/>
</dbReference>
<comment type="caution">
    <text evidence="16">The sequence shown here is derived from an EMBL/GenBank/DDBJ whole genome shotgun (WGS) entry which is preliminary data.</text>
</comment>
<evidence type="ECO:0000256" key="4">
    <source>
        <dbReference type="ARBA" id="ARBA00022741"/>
    </source>
</evidence>
<organism evidence="16 17">
    <name type="scientific">Elysia crispata</name>
    <name type="common">lettuce slug</name>
    <dbReference type="NCBI Taxonomy" id="231223"/>
    <lineage>
        <taxon>Eukaryota</taxon>
        <taxon>Metazoa</taxon>
        <taxon>Spiralia</taxon>
        <taxon>Lophotrochozoa</taxon>
        <taxon>Mollusca</taxon>
        <taxon>Gastropoda</taxon>
        <taxon>Heterobranchia</taxon>
        <taxon>Euthyneura</taxon>
        <taxon>Panpulmonata</taxon>
        <taxon>Sacoglossa</taxon>
        <taxon>Placobranchoidea</taxon>
        <taxon>Plakobranchidae</taxon>
        <taxon>Elysia</taxon>
    </lineage>
</organism>
<keyword evidence="10" id="KW-0131">Cell cycle</keyword>
<keyword evidence="17" id="KW-1185">Reference proteome</keyword>
<accession>A0AAE0ZLJ3</accession>
<dbReference type="InterPro" id="IPR003395">
    <property type="entry name" value="RecF/RecN/SMC_N"/>
</dbReference>
<evidence type="ECO:0000256" key="5">
    <source>
        <dbReference type="ARBA" id="ARBA00022776"/>
    </source>
</evidence>
<evidence type="ECO:0000256" key="10">
    <source>
        <dbReference type="ARBA" id="ARBA00023306"/>
    </source>
</evidence>
<evidence type="ECO:0000256" key="2">
    <source>
        <dbReference type="ARBA" id="ARBA00005231"/>
    </source>
</evidence>
<sequence>MHIKSIVIDGFKSYAQRTEVNGFDPLFNAITGLNGSGKSNILDSICFLLGISNLTQVRAGSLQDLVYKSGQAGVTKATVSITFDNADKNQTPLGYEQYDEITVTRQVVIGGRNKYLINGSNANNMRVQDLFRSVQLNVNNPHFLIMQGRITKVLNMKPPEILSMIEEAAGTRLYETKKEAAQKTIEKKDAKLREIDTVLQEDITPTLTKLREERSSYLEYQKITRELEHLNKLYIAYQFVSATERKQKSADELLEMQELTKKTQGRIEEIKGEIVDIDAAIAQLEKKRNEESGSVAAQLEAELAEKKNCDVKVQGAVNAKKDALKSEQKRQKEINKNIADNKASIVSREKDLSKIESNVEKMRTEKQTAEQNYEAAKKHFQAVSAGLSANADGEAATLNDQLITAKGEISKADTDTKQAQMRLKHAQQEIKTKETEMKKTDQDYKKNKAAYENVKKNLAVLEDDMKKFGYEEGSEERVAGERRILAEEVQGHREKLLTLEAKFPNLKFEYKDPEKNFDRSKVSGLVCKLFNVKDPIHSTALEVTAGGKLYNVVVDTELTGKKLLKFGELKRRCIILPINKITGRSIDDATLAKAQALVGKDKVKTALSLVSYDKKFQPIMEFVFGSVFVCTDMDSASKVAYDPKIMRKCVTLEGDTVDPAGTLSGGARSQTASVLTMLGELRQEEQALASKSGRLQQLDKDLATVKKSAAKYTEAKQQYDLKVQEAEQVRVRLEQSSHHQVLEEVNALKASVEEQNKILLEAKEIQKKAQEKVKDLENKLKNATALREKELKEADKRVSDCKKAMEDAAAKAKDHLEEVDSMRLEIETLQKEMVTYDEHLQTVADSIEAINAAIIELNEEVKASKAQVKEAQDALTKHREMLKSYNQEISQKDADKRALNKESNECGLKIQELNHNISKVQKDSKDAGKYVESLLEKYDWIADEKKYFGQPNTVYDFNEQDPKEAEKRIQKLTETKTKLSKNVNVRAMNLLGSAEEQYAELMKKRKVVLNDKAKIGSVIEELDKKKEAALIKAWEQVNKDFGSIFSTLLPGTQAKLSPPDGQTVLDGLEVKVGFGSVWKESLGELSGGQRSLVALSLILAMLLFKPAPIYILDEVDAALDLSHTQNIGQMIKSHFKHSQFIVVSLKDGMFNNANVLFRTKFVDGVSTVTRHVQLHNKALNASDDKENEGRKKQKKR</sequence>
<reference evidence="16" key="1">
    <citation type="journal article" date="2023" name="G3 (Bethesda)">
        <title>A reference genome for the long-term kleptoplast-retaining sea slug Elysia crispata morphotype clarki.</title>
        <authorList>
            <person name="Eastman K.E."/>
            <person name="Pendleton A.L."/>
            <person name="Shaikh M.A."/>
            <person name="Suttiyut T."/>
            <person name="Ogas R."/>
            <person name="Tomko P."/>
            <person name="Gavelis G."/>
            <person name="Widhalm J.R."/>
            <person name="Wisecaver J.H."/>
        </authorList>
    </citation>
    <scope>NUCLEOTIDE SEQUENCE</scope>
    <source>
        <strain evidence="16">ECLA1</strain>
    </source>
</reference>
<evidence type="ECO:0000313" key="16">
    <source>
        <dbReference type="EMBL" id="KAK3771639.1"/>
    </source>
</evidence>
<dbReference type="InterPro" id="IPR027120">
    <property type="entry name" value="Smc2_ABC"/>
</dbReference>
<dbReference type="InterPro" id="IPR036277">
    <property type="entry name" value="SMC_hinge_sf"/>
</dbReference>
<evidence type="ECO:0000256" key="7">
    <source>
        <dbReference type="ARBA" id="ARBA00023054"/>
    </source>
</evidence>
<feature type="region of interest" description="Disordered" evidence="14">
    <location>
        <begin position="1177"/>
        <end position="1196"/>
    </location>
</feature>
<keyword evidence="4" id="KW-0547">Nucleotide-binding</keyword>
<dbReference type="GO" id="GO:0030261">
    <property type="term" value="P:chromosome condensation"/>
    <property type="evidence" value="ECO:0007669"/>
    <property type="project" value="UniProtKB-KW"/>
</dbReference>
<dbReference type="GO" id="GO:0005694">
    <property type="term" value="C:chromosome"/>
    <property type="evidence" value="ECO:0007669"/>
    <property type="project" value="InterPro"/>
</dbReference>
<evidence type="ECO:0000259" key="15">
    <source>
        <dbReference type="SMART" id="SM00968"/>
    </source>
</evidence>
<dbReference type="GO" id="GO:0005524">
    <property type="term" value="F:ATP binding"/>
    <property type="evidence" value="ECO:0007669"/>
    <property type="project" value="UniProtKB-KW"/>
</dbReference>
<dbReference type="PANTHER" id="PTHR43977">
    <property type="entry name" value="STRUCTURAL MAINTENANCE OF CHROMOSOMES PROTEIN 3"/>
    <property type="match status" value="1"/>
</dbReference>
<evidence type="ECO:0000256" key="3">
    <source>
        <dbReference type="ARBA" id="ARBA00022618"/>
    </source>
</evidence>
<dbReference type="FunFam" id="3.40.50.300:FF:000278">
    <property type="entry name" value="Structural maintenance of chromosomes 2"/>
    <property type="match status" value="1"/>
</dbReference>
<feature type="coiled-coil region" evidence="13">
    <location>
        <begin position="681"/>
        <end position="902"/>
    </location>
</feature>
<dbReference type="GO" id="GO:0005634">
    <property type="term" value="C:nucleus"/>
    <property type="evidence" value="ECO:0007669"/>
    <property type="project" value="UniProtKB-SubCell"/>
</dbReference>
<feature type="coiled-coil region" evidence="13">
    <location>
        <begin position="409"/>
        <end position="502"/>
    </location>
</feature>
<evidence type="ECO:0000256" key="1">
    <source>
        <dbReference type="ARBA" id="ARBA00004123"/>
    </source>
</evidence>
<dbReference type="CDD" id="cd03273">
    <property type="entry name" value="ABC_SMC2_euk"/>
    <property type="match status" value="1"/>
</dbReference>
<dbReference type="Pfam" id="PF02463">
    <property type="entry name" value="SMC_N"/>
    <property type="match status" value="1"/>
</dbReference>
<gene>
    <name evidence="16" type="ORF">RRG08_047895</name>
</gene>
<dbReference type="SUPFAM" id="SSF52540">
    <property type="entry name" value="P-loop containing nucleoside triphosphate hydrolases"/>
    <property type="match status" value="2"/>
</dbReference>
<dbReference type="Proteomes" id="UP001283361">
    <property type="component" value="Unassembled WGS sequence"/>
</dbReference>
<name>A0AAE0ZLJ3_9GAST</name>
<protein>
    <recommendedName>
        <fullName evidence="12">Structural maintenance of chromosomes protein</fullName>
    </recommendedName>
</protein>
<comment type="subcellular location">
    <subcellularLocation>
        <location evidence="1 12">Nucleus</location>
    </subcellularLocation>
</comment>
<comment type="function">
    <text evidence="11">Central component of the condensin complex, a complex required for conversion of interphase chromatin into mitotic-like condense chromosomes. The condensin complex probably introduces positive supercoils into relaxed DNA in the presence of type I topoisomerases and converts nicked DNA into positive knotted forms in the presence of type II topoisomerases.</text>
</comment>
<keyword evidence="5" id="KW-0498">Mitosis</keyword>
<dbReference type="FunFam" id="3.40.50.300:FF:000385">
    <property type="entry name" value="Structural maintenance of chromosomes 2"/>
    <property type="match status" value="1"/>
</dbReference>
<evidence type="ECO:0000256" key="11">
    <source>
        <dbReference type="ARBA" id="ARBA00058936"/>
    </source>
</evidence>
<evidence type="ECO:0000256" key="12">
    <source>
        <dbReference type="PIRNR" id="PIRNR005719"/>
    </source>
</evidence>
<comment type="similarity">
    <text evidence="2">Belongs to the SMC family. SMC2 subfamily.</text>
</comment>
<dbReference type="PIRSF" id="PIRSF005719">
    <property type="entry name" value="SMC"/>
    <property type="match status" value="1"/>
</dbReference>
<dbReference type="InterPro" id="IPR024704">
    <property type="entry name" value="SMC"/>
</dbReference>
<feature type="coiled-coil region" evidence="13">
    <location>
        <begin position="352"/>
        <end position="379"/>
    </location>
</feature>
<dbReference type="InterPro" id="IPR027417">
    <property type="entry name" value="P-loop_NTPase"/>
</dbReference>
<keyword evidence="6" id="KW-0067">ATP-binding</keyword>
<dbReference type="Gene3D" id="3.40.50.300">
    <property type="entry name" value="P-loop containing nucleotide triphosphate hydrolases"/>
    <property type="match status" value="2"/>
</dbReference>
<proteinExistence type="inferred from homology"/>
<dbReference type="GO" id="GO:0051301">
    <property type="term" value="P:cell division"/>
    <property type="evidence" value="ECO:0007669"/>
    <property type="project" value="UniProtKB-KW"/>
</dbReference>
<evidence type="ECO:0000256" key="9">
    <source>
        <dbReference type="ARBA" id="ARBA00023242"/>
    </source>
</evidence>
<evidence type="ECO:0000313" key="17">
    <source>
        <dbReference type="Proteomes" id="UP001283361"/>
    </source>
</evidence>
<dbReference type="SMART" id="SM00968">
    <property type="entry name" value="SMC_hinge"/>
    <property type="match status" value="1"/>
</dbReference>
<keyword evidence="9 12" id="KW-0539">Nucleus</keyword>
<dbReference type="Gene3D" id="1.20.1060.20">
    <property type="match status" value="1"/>
</dbReference>
<evidence type="ECO:0000256" key="6">
    <source>
        <dbReference type="ARBA" id="ARBA00022840"/>
    </source>
</evidence>
<dbReference type="InterPro" id="IPR010935">
    <property type="entry name" value="SMC_hinge"/>
</dbReference>
<evidence type="ECO:0000256" key="13">
    <source>
        <dbReference type="SAM" id="Coils"/>
    </source>
</evidence>
<dbReference type="Gene3D" id="3.30.70.1620">
    <property type="match status" value="1"/>
</dbReference>
<keyword evidence="7 13" id="KW-0175">Coiled coil</keyword>
<dbReference type="EMBL" id="JAWDGP010003693">
    <property type="protein sequence ID" value="KAK3771639.1"/>
    <property type="molecule type" value="Genomic_DNA"/>
</dbReference>
<dbReference type="AlphaFoldDB" id="A0AAE0ZLJ3"/>